<organism evidence="10">
    <name type="scientific">Melanaphis sacchari</name>
    <dbReference type="NCBI Taxonomy" id="742174"/>
    <lineage>
        <taxon>Eukaryota</taxon>
        <taxon>Metazoa</taxon>
        <taxon>Ecdysozoa</taxon>
        <taxon>Arthropoda</taxon>
        <taxon>Hexapoda</taxon>
        <taxon>Insecta</taxon>
        <taxon>Pterygota</taxon>
        <taxon>Neoptera</taxon>
        <taxon>Paraneoptera</taxon>
        <taxon>Hemiptera</taxon>
        <taxon>Sternorrhyncha</taxon>
        <taxon>Aphidomorpha</taxon>
        <taxon>Aphidoidea</taxon>
        <taxon>Aphididae</taxon>
        <taxon>Aphidini</taxon>
        <taxon>Melanaphis</taxon>
    </lineage>
</organism>
<keyword evidence="7 8" id="KW-0472">Membrane</keyword>
<dbReference type="PANTHER" id="PTHR48021:SF1">
    <property type="entry name" value="GH07001P-RELATED"/>
    <property type="match status" value="1"/>
</dbReference>
<dbReference type="FunFam" id="1.20.1250.20:FF:000218">
    <property type="entry name" value="facilitated trehalose transporter Tret1"/>
    <property type="match status" value="1"/>
</dbReference>
<reference evidence="10" key="1">
    <citation type="submission" date="2017-10" db="EMBL/GenBank/DDBJ databases">
        <title>Transcriptome Assembly of Sugarcane Aphid Adults.</title>
        <authorList>
            <person name="Scully E.D."/>
            <person name="Palmer N.A."/>
            <person name="Geib S.M."/>
            <person name="Sarath G."/>
            <person name="Sattler S.E."/>
        </authorList>
    </citation>
    <scope>NUCLEOTIDE SEQUENCE</scope>
    <source>
        <tissue evidence="10">Whole body</tissue>
    </source>
</reference>
<dbReference type="GO" id="GO:0022857">
    <property type="term" value="F:transmembrane transporter activity"/>
    <property type="evidence" value="ECO:0007669"/>
    <property type="project" value="InterPro"/>
</dbReference>
<evidence type="ECO:0000256" key="2">
    <source>
        <dbReference type="ARBA" id="ARBA00022448"/>
    </source>
</evidence>
<feature type="transmembrane region" description="Helical" evidence="8">
    <location>
        <begin position="310"/>
        <end position="330"/>
    </location>
</feature>
<dbReference type="PROSITE" id="PS00216">
    <property type="entry name" value="SUGAR_TRANSPORT_1"/>
    <property type="match status" value="1"/>
</dbReference>
<evidence type="ECO:0000313" key="10">
    <source>
        <dbReference type="EMBL" id="MBW11849.1"/>
    </source>
</evidence>
<keyword evidence="4" id="KW-0762">Sugar transport</keyword>
<proteinExistence type="predicted"/>
<feature type="transmembrane region" description="Helical" evidence="8">
    <location>
        <begin position="345"/>
        <end position="369"/>
    </location>
</feature>
<evidence type="ECO:0000256" key="3">
    <source>
        <dbReference type="ARBA" id="ARBA00022475"/>
    </source>
</evidence>
<sequence length="465" mass="50721">MSTLPDGICKQLFACFIVSMPLLMAGTTLGWSSPMMEYTLEGTAPVHLTSDQESWMVTLIDVGNVLLSLPAGIMMDRIGRKMSVYLTVPITLAGWLLILTARQPWHLYVARFLHGSAMAISLIVSPSYVGEMASISVRGSLALVVELTYASGLLLSYVVGWIASYEVLAIVGAIIPVVTGVLMIAIPESPYYLMMVGKPAEAARSLRRLRNCSNKEFEEELEIVRLSVTDDKCKGKLTDLLHRDRAPLIIVLTLAALQMMCGASVMEAYASSVLYGTGLSPNAGAVIFGLFIMVACVPFALTVDKYGRRPLIMVSCVGTTLCHVFIAALLSQDNAVGSTKALDGWLLLASVCGAEFFINVGLMPVLSVVQCEYFPSDTRGLANSAVVFTITFTSTIMLKIYQPVTDAYGKRANFIGYAVITFLGGLFCYFYVPETKGKSFLQIQTDFETYDWCNGKTSRPNYERI</sequence>
<dbReference type="InterPro" id="IPR005828">
    <property type="entry name" value="MFS_sugar_transport-like"/>
</dbReference>
<dbReference type="AlphaFoldDB" id="A0A2H8TCN1"/>
<keyword evidence="6 8" id="KW-1133">Transmembrane helix</keyword>
<evidence type="ECO:0000259" key="9">
    <source>
        <dbReference type="PROSITE" id="PS50850"/>
    </source>
</evidence>
<evidence type="ECO:0000256" key="4">
    <source>
        <dbReference type="ARBA" id="ARBA00022597"/>
    </source>
</evidence>
<comment type="subcellular location">
    <subcellularLocation>
        <location evidence="1">Cell membrane</location>
        <topology evidence="1">Multi-pass membrane protein</topology>
    </subcellularLocation>
</comment>
<keyword evidence="5 8" id="KW-0812">Transmembrane</keyword>
<feature type="transmembrane region" description="Helical" evidence="8">
    <location>
        <begin position="414"/>
        <end position="432"/>
    </location>
</feature>
<dbReference type="InterPro" id="IPR020846">
    <property type="entry name" value="MFS_dom"/>
</dbReference>
<feature type="transmembrane region" description="Helical" evidence="8">
    <location>
        <begin position="381"/>
        <end position="402"/>
    </location>
</feature>
<feature type="transmembrane region" description="Helical" evidence="8">
    <location>
        <begin position="168"/>
        <end position="186"/>
    </location>
</feature>
<evidence type="ECO:0000256" key="7">
    <source>
        <dbReference type="ARBA" id="ARBA00023136"/>
    </source>
</evidence>
<dbReference type="InterPro" id="IPR036259">
    <property type="entry name" value="MFS_trans_sf"/>
</dbReference>
<evidence type="ECO:0000256" key="8">
    <source>
        <dbReference type="SAM" id="Phobius"/>
    </source>
</evidence>
<feature type="transmembrane region" description="Helical" evidence="8">
    <location>
        <begin position="82"/>
        <end position="101"/>
    </location>
</feature>
<keyword evidence="2" id="KW-0813">Transport</keyword>
<dbReference type="InterPro" id="IPR050549">
    <property type="entry name" value="MFS_Trehalose_Transporter"/>
</dbReference>
<feature type="transmembrane region" description="Helical" evidence="8">
    <location>
        <begin position="54"/>
        <end position="75"/>
    </location>
</feature>
<dbReference type="GO" id="GO:0005886">
    <property type="term" value="C:plasma membrane"/>
    <property type="evidence" value="ECO:0007669"/>
    <property type="project" value="UniProtKB-SubCell"/>
</dbReference>
<dbReference type="OrthoDB" id="6133115at2759"/>
<feature type="transmembrane region" description="Helical" evidence="8">
    <location>
        <begin position="246"/>
        <end position="265"/>
    </location>
</feature>
<keyword evidence="3" id="KW-1003">Cell membrane</keyword>
<dbReference type="PANTHER" id="PTHR48021">
    <property type="match status" value="1"/>
</dbReference>
<protein>
    <submittedName>
        <fullName evidence="10">Facilitated trehalose transporter Tret1</fullName>
    </submittedName>
</protein>
<feature type="transmembrane region" description="Helical" evidence="8">
    <location>
        <begin position="107"/>
        <end position="129"/>
    </location>
</feature>
<dbReference type="EMBL" id="GFXV01000044">
    <property type="protein sequence ID" value="MBW11849.1"/>
    <property type="molecule type" value="Transcribed_RNA"/>
</dbReference>
<evidence type="ECO:0000256" key="1">
    <source>
        <dbReference type="ARBA" id="ARBA00004651"/>
    </source>
</evidence>
<feature type="transmembrane region" description="Helical" evidence="8">
    <location>
        <begin position="285"/>
        <end position="303"/>
    </location>
</feature>
<dbReference type="Pfam" id="PF00083">
    <property type="entry name" value="Sugar_tr"/>
    <property type="match status" value="1"/>
</dbReference>
<feature type="domain" description="Major facilitator superfamily (MFS) profile" evidence="9">
    <location>
        <begin position="1"/>
        <end position="436"/>
    </location>
</feature>
<accession>A0A2H8TCN1</accession>
<dbReference type="Gene3D" id="1.20.1250.20">
    <property type="entry name" value="MFS general substrate transporter like domains"/>
    <property type="match status" value="1"/>
</dbReference>
<dbReference type="InterPro" id="IPR005829">
    <property type="entry name" value="Sugar_transporter_CS"/>
</dbReference>
<name>A0A2H8TCN1_9HEMI</name>
<dbReference type="SUPFAM" id="SSF103473">
    <property type="entry name" value="MFS general substrate transporter"/>
    <property type="match status" value="1"/>
</dbReference>
<evidence type="ECO:0000256" key="5">
    <source>
        <dbReference type="ARBA" id="ARBA00022692"/>
    </source>
</evidence>
<dbReference type="PROSITE" id="PS50850">
    <property type="entry name" value="MFS"/>
    <property type="match status" value="1"/>
</dbReference>
<evidence type="ECO:0000256" key="6">
    <source>
        <dbReference type="ARBA" id="ARBA00022989"/>
    </source>
</evidence>
<feature type="transmembrane region" description="Helical" evidence="8">
    <location>
        <begin position="141"/>
        <end position="162"/>
    </location>
</feature>
<gene>
    <name evidence="10" type="primary">Tret1_1</name>
</gene>
<feature type="transmembrane region" description="Helical" evidence="8">
    <location>
        <begin position="12"/>
        <end position="34"/>
    </location>
</feature>